<dbReference type="OrthoDB" id="7769384at2759"/>
<sequence>MARSSVALSIIFTISVIVVNCQNTIFPMNSQLCTDLRGSCSKDKDCCTHFCAKTFFLFNGICSDPKTLVKTKRFETNAIYYGSCAYNNNTSIIESNELFKHFGVSVAHKTLAPYTKVMVEYENKNIIATINNRIPENSQTLLQLSDIAAKALGIRNGGNVDCNFIVENKFFMSRLIYGIMAYIDF</sequence>
<reference evidence="3 4" key="1">
    <citation type="submission" date="2019-08" db="EMBL/GenBank/DDBJ databases">
        <authorList>
            <person name="Alioto T."/>
            <person name="Alioto T."/>
            <person name="Gomez Garrido J."/>
        </authorList>
    </citation>
    <scope>NUCLEOTIDE SEQUENCE [LARGE SCALE GENOMIC DNA]</scope>
</reference>
<accession>A0A5E4MHT7</accession>
<proteinExistence type="predicted"/>
<evidence type="ECO:0000313" key="3">
    <source>
        <dbReference type="EMBL" id="VVC29987.1"/>
    </source>
</evidence>
<dbReference type="Gene3D" id="2.40.40.10">
    <property type="entry name" value="RlpA-like domain"/>
    <property type="match status" value="1"/>
</dbReference>
<keyword evidence="1" id="KW-0732">Signal</keyword>
<evidence type="ECO:0000313" key="4">
    <source>
        <dbReference type="Proteomes" id="UP000325440"/>
    </source>
</evidence>
<protein>
    <submittedName>
        <fullName evidence="3">RlpA-like protein, double-psi beta-barrel domain</fullName>
    </submittedName>
</protein>
<keyword evidence="4" id="KW-1185">Reference proteome</keyword>
<dbReference type="AlphaFoldDB" id="A0A5E4MHT7"/>
<dbReference type="InterPro" id="IPR036908">
    <property type="entry name" value="RlpA-like_sf"/>
</dbReference>
<gene>
    <name evidence="3" type="ORF">CINCED_3A010473</name>
</gene>
<feature type="signal peptide" evidence="1">
    <location>
        <begin position="1"/>
        <end position="21"/>
    </location>
</feature>
<evidence type="ECO:0000256" key="1">
    <source>
        <dbReference type="SAM" id="SignalP"/>
    </source>
</evidence>
<evidence type="ECO:0000259" key="2">
    <source>
        <dbReference type="Pfam" id="PF03330"/>
    </source>
</evidence>
<dbReference type="InterPro" id="IPR009009">
    <property type="entry name" value="RlpA-like_DPBB"/>
</dbReference>
<feature type="chain" id="PRO_5023152479" evidence="1">
    <location>
        <begin position="22"/>
        <end position="185"/>
    </location>
</feature>
<name>A0A5E4MHT7_9HEMI</name>
<dbReference type="Pfam" id="PF03330">
    <property type="entry name" value="DPBB_1"/>
    <property type="match status" value="1"/>
</dbReference>
<organism evidence="3 4">
    <name type="scientific">Cinara cedri</name>
    <dbReference type="NCBI Taxonomy" id="506608"/>
    <lineage>
        <taxon>Eukaryota</taxon>
        <taxon>Metazoa</taxon>
        <taxon>Ecdysozoa</taxon>
        <taxon>Arthropoda</taxon>
        <taxon>Hexapoda</taxon>
        <taxon>Insecta</taxon>
        <taxon>Pterygota</taxon>
        <taxon>Neoptera</taxon>
        <taxon>Paraneoptera</taxon>
        <taxon>Hemiptera</taxon>
        <taxon>Sternorrhyncha</taxon>
        <taxon>Aphidomorpha</taxon>
        <taxon>Aphidoidea</taxon>
        <taxon>Aphididae</taxon>
        <taxon>Lachninae</taxon>
        <taxon>Cinara</taxon>
    </lineage>
</organism>
<dbReference type="Proteomes" id="UP000325440">
    <property type="component" value="Unassembled WGS sequence"/>
</dbReference>
<feature type="domain" description="RlpA-like protein double-psi beta-barrel" evidence="2">
    <location>
        <begin position="93"/>
        <end position="162"/>
    </location>
</feature>
<dbReference type="EMBL" id="CABPRJ010000503">
    <property type="protein sequence ID" value="VVC29987.1"/>
    <property type="molecule type" value="Genomic_DNA"/>
</dbReference>